<dbReference type="InterPro" id="IPR011009">
    <property type="entry name" value="Kinase-like_dom_sf"/>
</dbReference>
<name>A0A4V6DFX1_9PEZI</name>
<evidence type="ECO:0000313" key="3">
    <source>
        <dbReference type="EMBL" id="TKW50556.1"/>
    </source>
</evidence>
<dbReference type="Proteomes" id="UP000310108">
    <property type="component" value="Unassembled WGS sequence"/>
</dbReference>
<feature type="compositionally biased region" description="Low complexity" evidence="1">
    <location>
        <begin position="12"/>
        <end position="41"/>
    </location>
</feature>
<feature type="compositionally biased region" description="Gly residues" evidence="1">
    <location>
        <begin position="115"/>
        <end position="134"/>
    </location>
</feature>
<protein>
    <recommendedName>
        <fullName evidence="2">Aminoglycoside phosphotransferase domain-containing protein</fullName>
    </recommendedName>
</protein>
<comment type="caution">
    <text evidence="3">The sequence shown here is derived from an EMBL/GenBank/DDBJ whole genome shotgun (WGS) entry which is preliminary data.</text>
</comment>
<feature type="region of interest" description="Disordered" evidence="1">
    <location>
        <begin position="370"/>
        <end position="397"/>
    </location>
</feature>
<feature type="region of interest" description="Disordered" evidence="1">
    <location>
        <begin position="1"/>
        <end position="41"/>
    </location>
</feature>
<dbReference type="OrthoDB" id="5598852at2759"/>
<dbReference type="SUPFAM" id="SSF56112">
    <property type="entry name" value="Protein kinase-like (PK-like)"/>
    <property type="match status" value="1"/>
</dbReference>
<reference evidence="3 4" key="1">
    <citation type="journal article" date="2019" name="PLoS ONE">
        <title>Comparative genome analysis indicates high evolutionary potential of pathogenicity genes in Colletotrichum tanaceti.</title>
        <authorList>
            <person name="Lelwala R.V."/>
            <person name="Korhonen P.K."/>
            <person name="Young N.D."/>
            <person name="Scott J.B."/>
            <person name="Ades P.A."/>
            <person name="Gasser R.B."/>
            <person name="Taylor P.W.J."/>
        </authorList>
    </citation>
    <scope>NUCLEOTIDE SEQUENCE [LARGE SCALE GENOMIC DNA]</scope>
    <source>
        <strain evidence="3">BRIP57314</strain>
    </source>
</reference>
<dbReference type="EMBL" id="PJEX01000382">
    <property type="protein sequence ID" value="TKW50556.1"/>
    <property type="molecule type" value="Genomic_DNA"/>
</dbReference>
<dbReference type="STRING" id="1306861.A0A4V6DFX1"/>
<evidence type="ECO:0000259" key="2">
    <source>
        <dbReference type="Pfam" id="PF01636"/>
    </source>
</evidence>
<keyword evidence="4" id="KW-1185">Reference proteome</keyword>
<evidence type="ECO:0000256" key="1">
    <source>
        <dbReference type="SAM" id="MobiDB-lite"/>
    </source>
</evidence>
<dbReference type="Pfam" id="PF01636">
    <property type="entry name" value="APH"/>
    <property type="match status" value="1"/>
</dbReference>
<gene>
    <name evidence="3" type="ORF">CTA1_1624</name>
</gene>
<feature type="region of interest" description="Disordered" evidence="1">
    <location>
        <begin position="102"/>
        <end position="139"/>
    </location>
</feature>
<accession>A0A4V6DFX1</accession>
<organism evidence="3 4">
    <name type="scientific">Colletotrichum tanaceti</name>
    <dbReference type="NCBI Taxonomy" id="1306861"/>
    <lineage>
        <taxon>Eukaryota</taxon>
        <taxon>Fungi</taxon>
        <taxon>Dikarya</taxon>
        <taxon>Ascomycota</taxon>
        <taxon>Pezizomycotina</taxon>
        <taxon>Sordariomycetes</taxon>
        <taxon>Hypocreomycetidae</taxon>
        <taxon>Glomerellales</taxon>
        <taxon>Glomerellaceae</taxon>
        <taxon>Colletotrichum</taxon>
        <taxon>Colletotrichum destructivum species complex</taxon>
    </lineage>
</organism>
<dbReference type="Gene3D" id="3.90.1200.10">
    <property type="match status" value="1"/>
</dbReference>
<dbReference type="AlphaFoldDB" id="A0A4V6DFX1"/>
<sequence length="513" mass="54133">MSLSTSNRGQDADANNNDDAASRNSAGTVSQSGSTTSSALQADDGKVSAFLARCGLKASAVAALHEFAAARFPGYEAAPAPFQGYCSYTLLLLPLDKNGRRRDSGVGAGDESDGGSDGGSGSGGGGGSGSGTSGEDGNIRRGGSLLIQFRPRRHAIDVGICVDARGVFGDGFVPGVGDLGALSGLKTVDAEAGNGGELCAYVLERMGGVSLTEFRTSSAALGADVRACRRRVVADLAVAFANSWRGRRDRRDIVVKGKVGGSLRWRVEAMAEGLPREFRRVARRAAGELAELEDKLPWVVTHGDLVPDNILVHPAPCGEGDDGARRRRRERAGGLVGLIDWAEAEWLPFGMGMYGLEEVLGEDVTIPAAEEEESGGGEDDKQPGVAGGGTSATTTTRFEYYPEASSLRTLFWNEVDRVVGDEDVTRRARRAQILGVLLWRGIAFDDGALGRVVDARRDWWDVQRLGVWLFGDGGLGEEGGGSGGEETDEDGETKKGAWLRRVWRAIGGCFKAF</sequence>
<proteinExistence type="predicted"/>
<evidence type="ECO:0000313" key="4">
    <source>
        <dbReference type="Proteomes" id="UP000310108"/>
    </source>
</evidence>
<feature type="domain" description="Aminoglycoside phosphotransferase" evidence="2">
    <location>
        <begin position="193"/>
        <end position="319"/>
    </location>
</feature>
<dbReference type="InterPro" id="IPR002575">
    <property type="entry name" value="Aminoglycoside_PTrfase"/>
</dbReference>